<organism evidence="1">
    <name type="scientific">human gut metagenome</name>
    <dbReference type="NCBI Taxonomy" id="408170"/>
    <lineage>
        <taxon>unclassified sequences</taxon>
        <taxon>metagenomes</taxon>
        <taxon>organismal metagenomes</taxon>
    </lineage>
</organism>
<gene>
    <name evidence="1" type="ORF">OBE_15668</name>
</gene>
<dbReference type="AlphaFoldDB" id="K1S1A9"/>
<proteinExistence type="predicted"/>
<protein>
    <submittedName>
        <fullName evidence="1">Uncharacterized protein</fullName>
    </submittedName>
</protein>
<accession>K1S1A9</accession>
<name>K1S1A9_9ZZZZ</name>
<sequence>MSDTIKIICDNLGGELEVPMGTTLQKIAERLTPGKYPFLAAFVNNRIKELNYRIYTPVTIRFVDITSFEGIRVYQRTAWFILQKAVRDLYPDRTL</sequence>
<comment type="caution">
    <text evidence="1">The sequence shown here is derived from an EMBL/GenBank/DDBJ whole genome shotgun (WGS) entry which is preliminary data.</text>
</comment>
<reference evidence="1" key="1">
    <citation type="journal article" date="2013" name="Environ. Microbiol.">
        <title>Microbiota from the distal guts of lean and obese adolescents exhibit partial functional redundancy besides clear differences in community structure.</title>
        <authorList>
            <person name="Ferrer M."/>
            <person name="Ruiz A."/>
            <person name="Lanza F."/>
            <person name="Haange S.B."/>
            <person name="Oberbach A."/>
            <person name="Till H."/>
            <person name="Bargiela R."/>
            <person name="Campoy C."/>
            <person name="Segura M.T."/>
            <person name="Richter M."/>
            <person name="von Bergen M."/>
            <person name="Seifert J."/>
            <person name="Suarez A."/>
        </authorList>
    </citation>
    <scope>NUCLEOTIDE SEQUENCE</scope>
</reference>
<dbReference type="EMBL" id="AJWZ01010763">
    <property type="protein sequence ID" value="EKC47515.1"/>
    <property type="molecule type" value="Genomic_DNA"/>
</dbReference>
<evidence type="ECO:0000313" key="1">
    <source>
        <dbReference type="EMBL" id="EKC47515.1"/>
    </source>
</evidence>
<feature type="non-terminal residue" evidence="1">
    <location>
        <position position="95"/>
    </location>
</feature>